<dbReference type="EMBL" id="LO017727">
    <property type="protein sequence ID" value="CRH05153.1"/>
    <property type="molecule type" value="Genomic_DNA"/>
</dbReference>
<organism evidence="2">
    <name type="scientific">Magnetococcus massalia (strain MO-1)</name>
    <dbReference type="NCBI Taxonomy" id="451514"/>
    <lineage>
        <taxon>Bacteria</taxon>
        <taxon>Pseudomonadati</taxon>
        <taxon>Pseudomonadota</taxon>
        <taxon>Magnetococcia</taxon>
        <taxon>Magnetococcales</taxon>
        <taxon>Magnetococcaceae</taxon>
        <taxon>Magnetococcus</taxon>
    </lineage>
</organism>
<dbReference type="GO" id="GO:0006357">
    <property type="term" value="P:regulation of transcription by RNA polymerase II"/>
    <property type="evidence" value="ECO:0007669"/>
    <property type="project" value="TreeGrafter"/>
</dbReference>
<dbReference type="Gene3D" id="3.30.420.150">
    <property type="entry name" value="Exopolyphosphatase. Domain 2"/>
    <property type="match status" value="1"/>
</dbReference>
<reference evidence="2" key="1">
    <citation type="submission" date="2015-04" db="EMBL/GenBank/DDBJ databases">
        <authorList>
            <person name="Syromyatnikov M.Y."/>
            <person name="Popov V.N."/>
        </authorList>
    </citation>
    <scope>NUCLEOTIDE SEQUENCE</scope>
    <source>
        <strain evidence="2">MO-1</strain>
    </source>
</reference>
<dbReference type="InterPro" id="IPR050273">
    <property type="entry name" value="GppA/Ppx_hydrolase"/>
</dbReference>
<dbReference type="InterPro" id="IPR043129">
    <property type="entry name" value="ATPase_NBD"/>
</dbReference>
<sequence length="441" mass="47357">MSKPIKRSARAAVQVITMVVSLLALLSSDRLHAQHDQLEERCLRTRTAYDLGSGTTKVQVAKVDVCRGVIVESLYRKAVSVSYQQDLGVDGKRFSPEILAQGMQTLQMLGEKAKASKGAADGAAVATAAYRQATDNAQQQLNRLAAELNIHGVVITQRQEAINGFLGVAARTGIPKDQLVVWDIGGGSMQITLQDRSGAYHIYQGPFGAVNFRDYVIKEIKGKPLKTPNPMTKAQLNHAVSLSEGVIGKLPKAFLAALIDKQQSQWVGIGGVHNFSVSKSVGGIANYTLTGLRSSLLALADRDDAALGGGKFVSTKVTDIALVLGYFKRFALPALKIIRVDNTDAVLTMDKHWLVVNNDAASITMAEKMQLDLLANDRSQDGKPLTVSALSSAQHGHAKLEGGVLHYRPSPTFFGNEVLTYTATDGILEQQGAVSITVTRP</sequence>
<dbReference type="Gene3D" id="3.30.420.40">
    <property type="match status" value="1"/>
</dbReference>
<proteinExistence type="predicted"/>
<dbReference type="AlphaFoldDB" id="A0A1S7LFG8"/>
<dbReference type="Pfam" id="PF17963">
    <property type="entry name" value="Big_9"/>
    <property type="match status" value="1"/>
</dbReference>
<dbReference type="Gene3D" id="2.60.40.2810">
    <property type="match status" value="1"/>
</dbReference>
<name>A0A1S7LFG8_MAGMO</name>
<evidence type="ECO:0000313" key="2">
    <source>
        <dbReference type="EMBL" id="CRH05153.1"/>
    </source>
</evidence>
<evidence type="ECO:0000259" key="1">
    <source>
        <dbReference type="Pfam" id="PF02541"/>
    </source>
</evidence>
<dbReference type="PANTHER" id="PTHR30005">
    <property type="entry name" value="EXOPOLYPHOSPHATASE"/>
    <property type="match status" value="1"/>
</dbReference>
<dbReference type="Pfam" id="PF02541">
    <property type="entry name" value="Ppx-GppA"/>
    <property type="match status" value="1"/>
</dbReference>
<dbReference type="InterPro" id="IPR003695">
    <property type="entry name" value="Ppx_GppA_N"/>
</dbReference>
<dbReference type="PANTHER" id="PTHR30005:SF0">
    <property type="entry name" value="RETROGRADE REGULATION PROTEIN 2"/>
    <property type="match status" value="1"/>
</dbReference>
<accession>A0A1S7LFG8</accession>
<feature type="domain" description="Ppx/GppA phosphatase N-terminal" evidence="1">
    <location>
        <begin position="73"/>
        <end position="215"/>
    </location>
</feature>
<protein>
    <recommendedName>
        <fullName evidence="1">Ppx/GppA phosphatase N-terminal domain-containing protein</fullName>
    </recommendedName>
</protein>
<gene>
    <name evidence="2" type="ORF">MAGMO_0955</name>
</gene>
<dbReference type="SUPFAM" id="SSF53067">
    <property type="entry name" value="Actin-like ATPase domain"/>
    <property type="match status" value="2"/>
</dbReference>